<organism evidence="2 3">
    <name type="scientific">Nakamurella leprariae</name>
    <dbReference type="NCBI Taxonomy" id="2803911"/>
    <lineage>
        <taxon>Bacteria</taxon>
        <taxon>Bacillati</taxon>
        <taxon>Actinomycetota</taxon>
        <taxon>Actinomycetes</taxon>
        <taxon>Nakamurellales</taxon>
        <taxon>Nakamurellaceae</taxon>
        <taxon>Nakamurella</taxon>
    </lineage>
</organism>
<dbReference type="RefSeq" id="WP_205259561.1">
    <property type="nucleotide sequence ID" value="NZ_JAERWK010000006.1"/>
</dbReference>
<comment type="caution">
    <text evidence="2">The sequence shown here is derived from an EMBL/GenBank/DDBJ whole genome shotgun (WGS) entry which is preliminary data.</text>
</comment>
<evidence type="ECO:0000256" key="1">
    <source>
        <dbReference type="SAM" id="MobiDB-lite"/>
    </source>
</evidence>
<feature type="region of interest" description="Disordered" evidence="1">
    <location>
        <begin position="1"/>
        <end position="72"/>
    </location>
</feature>
<dbReference type="EMBL" id="JAERWK010000006">
    <property type="protein sequence ID" value="MBM9466603.1"/>
    <property type="molecule type" value="Genomic_DNA"/>
</dbReference>
<gene>
    <name evidence="2" type="ORF">JL106_04820</name>
</gene>
<accession>A0A938YBJ1</accession>
<protein>
    <submittedName>
        <fullName evidence="2">Uncharacterized protein</fullName>
    </submittedName>
</protein>
<reference evidence="2" key="1">
    <citation type="submission" date="2021-01" db="EMBL/GenBank/DDBJ databases">
        <title>YIM 132084 draft genome.</title>
        <authorList>
            <person name="An D."/>
        </authorList>
    </citation>
    <scope>NUCLEOTIDE SEQUENCE</scope>
    <source>
        <strain evidence="2">YIM 132084</strain>
    </source>
</reference>
<dbReference type="AlphaFoldDB" id="A0A938YBJ1"/>
<evidence type="ECO:0000313" key="3">
    <source>
        <dbReference type="Proteomes" id="UP000663792"/>
    </source>
</evidence>
<evidence type="ECO:0000313" key="2">
    <source>
        <dbReference type="EMBL" id="MBM9466603.1"/>
    </source>
</evidence>
<keyword evidence="3" id="KW-1185">Reference proteome</keyword>
<name>A0A938YBJ1_9ACTN</name>
<sequence length="72" mass="7219">MTAADSGNDPEHGLGSSFSEVTEMVSAETTAGVPIPVDDSVSVERGVSPEVIEGTGPADANVPRLLQPGPDA</sequence>
<proteinExistence type="predicted"/>
<dbReference type="Proteomes" id="UP000663792">
    <property type="component" value="Unassembled WGS sequence"/>
</dbReference>